<reference evidence="2" key="1">
    <citation type="submission" date="2020-10" db="EMBL/GenBank/DDBJ databases">
        <authorList>
            <person name="Lu T."/>
            <person name="Wang Q."/>
            <person name="Han X."/>
        </authorList>
    </citation>
    <scope>NUCLEOTIDE SEQUENCE</scope>
    <source>
        <strain evidence="2">WQ 117</strain>
    </source>
</reference>
<protein>
    <recommendedName>
        <fullName evidence="4">Carboxypeptidase-like regulatory domain-containing protein</fullName>
    </recommendedName>
</protein>
<dbReference type="RefSeq" id="WP_194181566.1">
    <property type="nucleotide sequence ID" value="NZ_JADGIK010000001.1"/>
</dbReference>
<comment type="caution">
    <text evidence="2">The sequence shown here is derived from an EMBL/GenBank/DDBJ whole genome shotgun (WGS) entry which is preliminary data.</text>
</comment>
<accession>A0A8J7FN66</accession>
<proteinExistence type="predicted"/>
<dbReference type="AlphaFoldDB" id="A0A8J7FN66"/>
<evidence type="ECO:0000256" key="1">
    <source>
        <dbReference type="SAM" id="SignalP"/>
    </source>
</evidence>
<sequence length="254" mass="30177">MKIYILSFVLLFSSFIYAQNITGKVRFDEDYYNDDFLSGIVITNTRTQKTTQTNELGEFTIEANTSDHLLLTSAYIVKRNILVGEKSFQPDFTIFVDPNLIRLGEVRLHNMNRDVEKNIKKSDDEMNKLYNNLGLDPNIRFLDPKKDVSKFKATDLKNPLRLYEYFTGKNKDERKIRAYENQFKMLDSIEDLFDTEFYVKDCGLPEYKIKEFIRWVNSKQDLSLMLRQSTTEMIKDVFYQRSFEYKRLLNLKKS</sequence>
<keyword evidence="1" id="KW-0732">Signal</keyword>
<keyword evidence="3" id="KW-1185">Reference proteome</keyword>
<feature type="chain" id="PRO_5035302447" description="Carboxypeptidase-like regulatory domain-containing protein" evidence="1">
    <location>
        <begin position="19"/>
        <end position="254"/>
    </location>
</feature>
<evidence type="ECO:0000313" key="3">
    <source>
        <dbReference type="Proteomes" id="UP000608754"/>
    </source>
</evidence>
<evidence type="ECO:0008006" key="4">
    <source>
        <dbReference type="Google" id="ProtNLM"/>
    </source>
</evidence>
<evidence type="ECO:0000313" key="2">
    <source>
        <dbReference type="EMBL" id="MBF0596034.1"/>
    </source>
</evidence>
<feature type="signal peptide" evidence="1">
    <location>
        <begin position="1"/>
        <end position="18"/>
    </location>
</feature>
<name>A0A8J7FN66_9FLAO</name>
<gene>
    <name evidence="2" type="ORF">IM532_00910</name>
</gene>
<organism evidence="2 3">
    <name type="scientific">Faecalibacter rhinopitheci</name>
    <dbReference type="NCBI Taxonomy" id="2779678"/>
    <lineage>
        <taxon>Bacteria</taxon>
        <taxon>Pseudomonadati</taxon>
        <taxon>Bacteroidota</taxon>
        <taxon>Flavobacteriia</taxon>
        <taxon>Flavobacteriales</taxon>
        <taxon>Weeksellaceae</taxon>
        <taxon>Faecalibacter</taxon>
    </lineage>
</organism>
<dbReference type="EMBL" id="JADGIK010000001">
    <property type="protein sequence ID" value="MBF0596034.1"/>
    <property type="molecule type" value="Genomic_DNA"/>
</dbReference>
<dbReference type="Proteomes" id="UP000608754">
    <property type="component" value="Unassembled WGS sequence"/>
</dbReference>